<dbReference type="PANTHER" id="PTHR43861">
    <property type="entry name" value="TRANS-ACONITATE 2-METHYLTRANSFERASE-RELATED"/>
    <property type="match status" value="1"/>
</dbReference>
<proteinExistence type="predicted"/>
<evidence type="ECO:0000256" key="1">
    <source>
        <dbReference type="ARBA" id="ARBA00022679"/>
    </source>
</evidence>
<dbReference type="GO" id="GO:0032259">
    <property type="term" value="P:methylation"/>
    <property type="evidence" value="ECO:0007669"/>
    <property type="project" value="UniProtKB-KW"/>
</dbReference>
<dbReference type="OrthoDB" id="279734at2"/>
<dbReference type="CDD" id="cd02440">
    <property type="entry name" value="AdoMet_MTases"/>
    <property type="match status" value="1"/>
</dbReference>
<sequence>MQWFEDDVLWSGFSEVVFSPARAARAATAVEESPLLRFPAGARVLDQCCGPAVFTVPLAAEGYRVTGIDLSPVMLSRAEKALADAGVEAELVQADMREFARAGAFDAIVNLYTSFGYFDDHEDNQRTLQNAYDSLAPGGVLVIDLMGKETYARWAGEAKAVPLPDGGKVFMHDQILDNWTRYRTDWTLVRGSEARYTHLLCWVYSGAELMAMFRQAGFTEVECFGDFDGSPYDNNADRLIVRGRKAA</sequence>
<name>A0A1Q9LKI3_9PSEU</name>
<dbReference type="AlphaFoldDB" id="A0A1Q9LKI3"/>
<dbReference type="Gene3D" id="3.40.50.150">
    <property type="entry name" value="Vaccinia Virus protein VP39"/>
    <property type="match status" value="1"/>
</dbReference>
<dbReference type="SUPFAM" id="SSF53335">
    <property type="entry name" value="S-adenosyl-L-methionine-dependent methyltransferases"/>
    <property type="match status" value="1"/>
</dbReference>
<accession>A0A1Q9LKI3</accession>
<comment type="caution">
    <text evidence="3">The sequence shown here is derived from an EMBL/GenBank/DDBJ whole genome shotgun (WGS) entry which is preliminary data.</text>
</comment>
<keyword evidence="3" id="KW-0489">Methyltransferase</keyword>
<evidence type="ECO:0000313" key="4">
    <source>
        <dbReference type="Proteomes" id="UP000186040"/>
    </source>
</evidence>
<keyword evidence="1 3" id="KW-0808">Transferase</keyword>
<protein>
    <submittedName>
        <fullName evidence="3">Methyltransferase</fullName>
    </submittedName>
</protein>
<keyword evidence="4" id="KW-1185">Reference proteome</keyword>
<dbReference type="GO" id="GO:0008168">
    <property type="term" value="F:methyltransferase activity"/>
    <property type="evidence" value="ECO:0007669"/>
    <property type="project" value="UniProtKB-KW"/>
</dbReference>
<feature type="domain" description="Methyltransferase" evidence="2">
    <location>
        <begin position="44"/>
        <end position="139"/>
    </location>
</feature>
<dbReference type="STRING" id="1193682.BJP25_20815"/>
<dbReference type="Pfam" id="PF13649">
    <property type="entry name" value="Methyltransf_25"/>
    <property type="match status" value="1"/>
</dbReference>
<dbReference type="RefSeq" id="WP_075975656.1">
    <property type="nucleotide sequence ID" value="NZ_MKQR01000016.1"/>
</dbReference>
<dbReference type="InterPro" id="IPR041698">
    <property type="entry name" value="Methyltransf_25"/>
</dbReference>
<organism evidence="3 4">
    <name type="scientific">Actinokineospora bangkokensis</name>
    <dbReference type="NCBI Taxonomy" id="1193682"/>
    <lineage>
        <taxon>Bacteria</taxon>
        <taxon>Bacillati</taxon>
        <taxon>Actinomycetota</taxon>
        <taxon>Actinomycetes</taxon>
        <taxon>Pseudonocardiales</taxon>
        <taxon>Pseudonocardiaceae</taxon>
        <taxon>Actinokineospora</taxon>
    </lineage>
</organism>
<evidence type="ECO:0000313" key="3">
    <source>
        <dbReference type="EMBL" id="OLR92513.1"/>
    </source>
</evidence>
<dbReference type="Gene3D" id="2.20.25.110">
    <property type="entry name" value="S-adenosyl-L-methionine-dependent methyltransferases"/>
    <property type="match status" value="1"/>
</dbReference>
<dbReference type="InterPro" id="IPR029063">
    <property type="entry name" value="SAM-dependent_MTases_sf"/>
</dbReference>
<reference evidence="3 4" key="1">
    <citation type="submission" date="2016-10" db="EMBL/GenBank/DDBJ databases">
        <title>The Draft Genome Sequence of Actinokineospora bangkokensis 44EHWT reveals the biosynthetic pathway of antifungal compounds Thailandins with unusual extender unit butylmalonyl-CoA.</title>
        <authorList>
            <person name="Greule A."/>
            <person name="Intra B."/>
            <person name="Flemming S."/>
            <person name="Rommel M.G."/>
            <person name="Panbangred W."/>
            <person name="Bechthold A."/>
        </authorList>
    </citation>
    <scope>NUCLEOTIDE SEQUENCE [LARGE SCALE GENOMIC DNA]</scope>
    <source>
        <strain evidence="3 4">44EHW</strain>
    </source>
</reference>
<gene>
    <name evidence="3" type="ORF">BJP25_20815</name>
</gene>
<dbReference type="Proteomes" id="UP000186040">
    <property type="component" value="Unassembled WGS sequence"/>
</dbReference>
<evidence type="ECO:0000259" key="2">
    <source>
        <dbReference type="Pfam" id="PF13649"/>
    </source>
</evidence>
<dbReference type="EMBL" id="MKQR01000016">
    <property type="protein sequence ID" value="OLR92513.1"/>
    <property type="molecule type" value="Genomic_DNA"/>
</dbReference>